<keyword evidence="1" id="KW-0812">Transmembrane</keyword>
<dbReference type="Proteomes" id="UP000234857">
    <property type="component" value="Unassembled WGS sequence"/>
</dbReference>
<dbReference type="AlphaFoldDB" id="A0A2N5ZFQ6"/>
<organism evidence="2 3">
    <name type="scientific">Muiribacterium halophilum</name>
    <dbReference type="NCBI Taxonomy" id="2053465"/>
    <lineage>
        <taxon>Bacteria</taxon>
        <taxon>Candidatus Muiribacteriota</taxon>
        <taxon>Candidatus Muiribacteriia</taxon>
        <taxon>Candidatus Muiribacteriales</taxon>
        <taxon>Candidatus Muiribacteriaceae</taxon>
        <taxon>Candidatus Muiribacterium</taxon>
    </lineage>
</organism>
<evidence type="ECO:0000313" key="2">
    <source>
        <dbReference type="EMBL" id="PLX17548.1"/>
    </source>
</evidence>
<feature type="transmembrane region" description="Helical" evidence="1">
    <location>
        <begin position="30"/>
        <end position="50"/>
    </location>
</feature>
<keyword evidence="1" id="KW-1133">Transmembrane helix</keyword>
<evidence type="ECO:0000313" key="3">
    <source>
        <dbReference type="Proteomes" id="UP000234857"/>
    </source>
</evidence>
<accession>A0A2N5ZFQ6</accession>
<reference evidence="2 3" key="1">
    <citation type="submission" date="2017-11" db="EMBL/GenBank/DDBJ databases">
        <title>Genome-resolved metagenomics identifies genetic mobility, metabolic interactions, and unexpected diversity in perchlorate-reducing communities.</title>
        <authorList>
            <person name="Barnum T.P."/>
            <person name="Figueroa I.A."/>
            <person name="Carlstrom C.I."/>
            <person name="Lucas L.N."/>
            <person name="Engelbrektson A.L."/>
            <person name="Coates J.D."/>
        </authorList>
    </citation>
    <scope>NUCLEOTIDE SEQUENCE [LARGE SCALE GENOMIC DNA]</scope>
    <source>
        <strain evidence="2">BM706</strain>
    </source>
</reference>
<sequence>MKDVLKNFFKFIKKIALFISYIIFQKILLTIILFITYFLFIPFFKIILLFSDKKRGFKEFDERIDLENAS</sequence>
<name>A0A2N5ZFQ6_MUIH1</name>
<protein>
    <submittedName>
        <fullName evidence="2">Uncharacterized protein</fullName>
    </submittedName>
</protein>
<proteinExistence type="predicted"/>
<gene>
    <name evidence="2" type="ORF">C0601_07255</name>
</gene>
<dbReference type="EMBL" id="PKTG01000085">
    <property type="protein sequence ID" value="PLX17548.1"/>
    <property type="molecule type" value="Genomic_DNA"/>
</dbReference>
<evidence type="ECO:0000256" key="1">
    <source>
        <dbReference type="SAM" id="Phobius"/>
    </source>
</evidence>
<keyword evidence="1" id="KW-0472">Membrane</keyword>
<comment type="caution">
    <text evidence="2">The sequence shown here is derived from an EMBL/GenBank/DDBJ whole genome shotgun (WGS) entry which is preliminary data.</text>
</comment>